<feature type="signal peptide" evidence="5">
    <location>
        <begin position="1"/>
        <end position="20"/>
    </location>
</feature>
<evidence type="ECO:0000256" key="3">
    <source>
        <dbReference type="ARBA" id="ARBA00022692"/>
    </source>
</evidence>
<dbReference type="STRING" id="1508389.SAMN05444003_1598"/>
<evidence type="ECO:0000256" key="4">
    <source>
        <dbReference type="ARBA" id="ARBA00023136"/>
    </source>
</evidence>
<name>A0A1M5NUF5_9RHOB</name>
<dbReference type="Pfam" id="PF01103">
    <property type="entry name" value="Omp85"/>
    <property type="match status" value="1"/>
</dbReference>
<evidence type="ECO:0000256" key="1">
    <source>
        <dbReference type="ARBA" id="ARBA00004370"/>
    </source>
</evidence>
<dbReference type="Pfam" id="PF07244">
    <property type="entry name" value="POTRA"/>
    <property type="match status" value="1"/>
</dbReference>
<dbReference type="InterPro" id="IPR000184">
    <property type="entry name" value="Bac_surfAg_D15"/>
</dbReference>
<evidence type="ECO:0000259" key="7">
    <source>
        <dbReference type="Pfam" id="PF07244"/>
    </source>
</evidence>
<dbReference type="Gene3D" id="3.10.20.310">
    <property type="entry name" value="membrane protein fhac"/>
    <property type="match status" value="1"/>
</dbReference>
<dbReference type="InterPro" id="IPR039910">
    <property type="entry name" value="D15-like"/>
</dbReference>
<feature type="domain" description="POTRA" evidence="7">
    <location>
        <begin position="196"/>
        <end position="268"/>
    </location>
</feature>
<dbReference type="InterPro" id="IPR010827">
    <property type="entry name" value="BamA/TamA_POTRA"/>
</dbReference>
<gene>
    <name evidence="8" type="ORF">SAMN05444003_1598</name>
</gene>
<feature type="domain" description="Bacterial surface antigen (D15)" evidence="6">
    <location>
        <begin position="296"/>
        <end position="593"/>
    </location>
</feature>
<sequence>MKRFGLLIGLMTIWASPASSQDVSLFVNSEDEALERTLRQDSLTIETAGLEEAISQDIVAAALADYRRLLTVLYAYGYYGGTISILIDGREAATLEPLFAPPQIAQVNISVNPGPLFAFGSINYSPLAEGTELPKDLATDEPALSGLIQDGAQAGVNEWRNRGHAKAVVTNQAIVANHIDTQLNVAVAISPGPVLTFGEFTVAGNENVRTDAIERIAGFPTGGIYSPKDIDTVTQRLRRAGAFDGVALIEAEEIGPNDTLAVTAQVRESKPRRFGFSLEFSNVEGLHVTSFWMHRNAFGGAERFRVEGEIAGIGGFTGGVDYRLATSLSVPAIYGPDTTLLATANVSREDEPDYLLDRLRFGVGATRLIGDDIIGQAGFAILRAREATDIETRSYTLLTLPFGLELDRRDNEKDAKSGYFVDTLATPFIGLQGGGEGGRIVLDARGYRSIGSDDQLTLAGRLQVGSLIGAEIENTPADFLFYSGGGGTVRGQPYNDLGLTEGDVTTGGRSFLGAQLEARYAISDNLGVVGFWDYGYVGSSSTPGQSGDSHSGLGIGVRYNTFIGPLRLDVATPADGDDAFRGVEFYIGIGQAF</sequence>
<accession>A0A1M5NUF5</accession>
<keyword evidence="5" id="KW-0732">Signal</keyword>
<dbReference type="PANTHER" id="PTHR12815:SF18">
    <property type="entry name" value="SORTING AND ASSEMBLY MACHINERY COMPONENT 50 HOMOLOG"/>
    <property type="match status" value="1"/>
</dbReference>
<proteinExistence type="predicted"/>
<keyword evidence="9" id="KW-1185">Reference proteome</keyword>
<organism evidence="8 9">
    <name type="scientific">Cognatiyoonia sediminum</name>
    <dbReference type="NCBI Taxonomy" id="1508389"/>
    <lineage>
        <taxon>Bacteria</taxon>
        <taxon>Pseudomonadati</taxon>
        <taxon>Pseudomonadota</taxon>
        <taxon>Alphaproteobacteria</taxon>
        <taxon>Rhodobacterales</taxon>
        <taxon>Paracoccaceae</taxon>
        <taxon>Cognatiyoonia</taxon>
    </lineage>
</organism>
<reference evidence="8 9" key="1">
    <citation type="submission" date="2016-11" db="EMBL/GenBank/DDBJ databases">
        <authorList>
            <person name="Jaros S."/>
            <person name="Januszkiewicz K."/>
            <person name="Wedrychowicz H."/>
        </authorList>
    </citation>
    <scope>NUCLEOTIDE SEQUENCE [LARGE SCALE GENOMIC DNA]</scope>
    <source>
        <strain evidence="8 9">DSM 28715</strain>
    </source>
</reference>
<evidence type="ECO:0000256" key="2">
    <source>
        <dbReference type="ARBA" id="ARBA00022452"/>
    </source>
</evidence>
<dbReference type="RefSeq" id="WP_072900264.1">
    <property type="nucleotide sequence ID" value="NZ_FQXB01000001.1"/>
</dbReference>
<evidence type="ECO:0000313" key="8">
    <source>
        <dbReference type="EMBL" id="SHG93127.1"/>
    </source>
</evidence>
<keyword evidence="2" id="KW-1134">Transmembrane beta strand</keyword>
<dbReference type="PANTHER" id="PTHR12815">
    <property type="entry name" value="SORTING AND ASSEMBLY MACHINERY SAMM50 PROTEIN FAMILY MEMBER"/>
    <property type="match status" value="1"/>
</dbReference>
<dbReference type="GO" id="GO:0019867">
    <property type="term" value="C:outer membrane"/>
    <property type="evidence" value="ECO:0007669"/>
    <property type="project" value="InterPro"/>
</dbReference>
<keyword evidence="3" id="KW-0812">Transmembrane</keyword>
<evidence type="ECO:0000259" key="6">
    <source>
        <dbReference type="Pfam" id="PF01103"/>
    </source>
</evidence>
<evidence type="ECO:0000256" key="5">
    <source>
        <dbReference type="SAM" id="SignalP"/>
    </source>
</evidence>
<dbReference type="Proteomes" id="UP000184074">
    <property type="component" value="Unassembled WGS sequence"/>
</dbReference>
<protein>
    <submittedName>
        <fullName evidence="8">Autotransporter secretion outer membrane protein TamA</fullName>
    </submittedName>
</protein>
<feature type="chain" id="PRO_5012047804" evidence="5">
    <location>
        <begin position="21"/>
        <end position="593"/>
    </location>
</feature>
<evidence type="ECO:0000313" key="9">
    <source>
        <dbReference type="Proteomes" id="UP000184074"/>
    </source>
</evidence>
<dbReference type="Gene3D" id="2.40.160.50">
    <property type="entry name" value="membrane protein fhac: a member of the omp85/tpsb transporter family"/>
    <property type="match status" value="1"/>
</dbReference>
<dbReference type="EMBL" id="FQXB01000001">
    <property type="protein sequence ID" value="SHG93127.1"/>
    <property type="molecule type" value="Genomic_DNA"/>
</dbReference>
<comment type="subcellular location">
    <subcellularLocation>
        <location evidence="1">Membrane</location>
    </subcellularLocation>
</comment>
<keyword evidence="4" id="KW-0472">Membrane</keyword>
<dbReference type="AlphaFoldDB" id="A0A1M5NUF5"/>